<comment type="similarity">
    <text evidence="1">Belongs to the FAD-dependent oxidoreductase family.</text>
</comment>
<dbReference type="PRINTS" id="PR00469">
    <property type="entry name" value="PNDRDTASEII"/>
</dbReference>
<dbReference type="SUPFAM" id="SSF51905">
    <property type="entry name" value="FAD/NAD(P)-binding domain"/>
    <property type="match status" value="1"/>
</dbReference>
<dbReference type="PRINTS" id="PR00368">
    <property type="entry name" value="FADPNR"/>
</dbReference>
<comment type="caution">
    <text evidence="6">The sequence shown here is derived from an EMBL/GenBank/DDBJ whole genome shotgun (WGS) entry which is preliminary data.</text>
</comment>
<dbReference type="Pfam" id="PF07992">
    <property type="entry name" value="Pyr_redox_2"/>
    <property type="match status" value="1"/>
</dbReference>
<organism evidence="6 7">
    <name type="scientific">Paraburkholderia dipogonis</name>
    <dbReference type="NCBI Taxonomy" id="1211383"/>
    <lineage>
        <taxon>Bacteria</taxon>
        <taxon>Pseudomonadati</taxon>
        <taxon>Pseudomonadota</taxon>
        <taxon>Betaproteobacteria</taxon>
        <taxon>Burkholderiales</taxon>
        <taxon>Burkholderiaceae</taxon>
        <taxon>Paraburkholderia</taxon>
    </lineage>
</organism>
<reference evidence="6 7" key="1">
    <citation type="submission" date="2019-03" db="EMBL/GenBank/DDBJ databases">
        <title>Complete Genome Sequence of Paraburkholderia dipogonis ICMP 19430T, a Nitrogen-fixing Symbiont of the South African Invasive Legume Dipogon lignosus in New Zealand.</title>
        <authorList>
            <person name="De Meyer S.E."/>
        </authorList>
    </citation>
    <scope>NUCLEOTIDE SEQUENCE [LARGE SCALE GENOMIC DNA]</scope>
    <source>
        <strain evidence="6 7">ICMP 19430</strain>
    </source>
</reference>
<evidence type="ECO:0000256" key="2">
    <source>
        <dbReference type="ARBA" id="ARBA00022630"/>
    </source>
</evidence>
<dbReference type="AlphaFoldDB" id="A0A4Y8MGC2"/>
<evidence type="ECO:0000256" key="4">
    <source>
        <dbReference type="ARBA" id="ARBA00023002"/>
    </source>
</evidence>
<evidence type="ECO:0000256" key="1">
    <source>
        <dbReference type="ARBA" id="ARBA00006442"/>
    </source>
</evidence>
<evidence type="ECO:0000256" key="3">
    <source>
        <dbReference type="ARBA" id="ARBA00022827"/>
    </source>
</evidence>
<dbReference type="Proteomes" id="UP000297385">
    <property type="component" value="Unassembled WGS sequence"/>
</dbReference>
<keyword evidence="4" id="KW-0560">Oxidoreductase</keyword>
<dbReference type="GO" id="GO:0005737">
    <property type="term" value="C:cytoplasm"/>
    <property type="evidence" value="ECO:0007669"/>
    <property type="project" value="TreeGrafter"/>
</dbReference>
<keyword evidence="2" id="KW-0285">Flavoprotein</keyword>
<dbReference type="EMBL" id="SNVI01000008">
    <property type="protein sequence ID" value="TFE36516.1"/>
    <property type="molecule type" value="Genomic_DNA"/>
</dbReference>
<accession>A0A4Y8MGC2</accession>
<protein>
    <submittedName>
        <fullName evidence="6">FAD-dependent oxidoreductase</fullName>
    </submittedName>
</protein>
<dbReference type="GO" id="GO:0050660">
    <property type="term" value="F:flavin adenine dinucleotide binding"/>
    <property type="evidence" value="ECO:0007669"/>
    <property type="project" value="TreeGrafter"/>
</dbReference>
<keyword evidence="3" id="KW-0274">FAD</keyword>
<dbReference type="InterPro" id="IPR036188">
    <property type="entry name" value="FAD/NAD-bd_sf"/>
</dbReference>
<feature type="domain" description="FAD/NAD(P)-binding" evidence="5">
    <location>
        <begin position="9"/>
        <end position="292"/>
    </location>
</feature>
<evidence type="ECO:0000259" key="5">
    <source>
        <dbReference type="Pfam" id="PF07992"/>
    </source>
</evidence>
<dbReference type="RefSeq" id="WP_134466617.1">
    <property type="nucleotide sequence ID" value="NZ_SNVI01000008.1"/>
</dbReference>
<dbReference type="InterPro" id="IPR023753">
    <property type="entry name" value="FAD/NAD-binding_dom"/>
</dbReference>
<evidence type="ECO:0000313" key="7">
    <source>
        <dbReference type="Proteomes" id="UP000297385"/>
    </source>
</evidence>
<evidence type="ECO:0000313" key="6">
    <source>
        <dbReference type="EMBL" id="TFE36516.1"/>
    </source>
</evidence>
<dbReference type="Gene3D" id="3.50.50.100">
    <property type="match status" value="1"/>
</dbReference>
<gene>
    <name evidence="6" type="ORF">E2553_43055</name>
</gene>
<dbReference type="PANTHER" id="PTHR43735">
    <property type="entry name" value="APOPTOSIS-INDUCING FACTOR 1"/>
    <property type="match status" value="1"/>
</dbReference>
<dbReference type="GO" id="GO:0004174">
    <property type="term" value="F:electron-transferring-flavoprotein dehydrogenase activity"/>
    <property type="evidence" value="ECO:0007669"/>
    <property type="project" value="TreeGrafter"/>
</dbReference>
<name>A0A4Y8MGC2_9BURK</name>
<sequence length="375" mass="40305">MRPQSTSDSVVIYGGGMAGAMLARALSSAASVTLVDPLDFFEVPMAVPRNLVNAKFSERAIIPFASALPRVKHVQGRLITMRPACGLVEDIRGKEMEIEGKVTVLATGSRFANELMRGTNGTVEERKSFYARYSKRIESAKRIVIVGGGPIGVEVAGEIAEAHAHKNITIVEAGPRILSGTTAEVAAHAGDLLDRRGVVVRTNERIVEGGSSPHDVFSKSGLATTSRGTRLPYDLMIWCTGGSPNTGYMQKHYASVLNAQGRVMVTPELLIAGRSSMYALGDITDLDENKMAWHIGGQVKIAASNIAQSLAGQRDLRRLKKYRPKTGNPSMVITVGSRSGVAHLKGFGIVRSDWFVSVVKANDMLVSKYRKALGV</sequence>
<dbReference type="PANTHER" id="PTHR43735:SF3">
    <property type="entry name" value="FERROPTOSIS SUPPRESSOR PROTEIN 1"/>
    <property type="match status" value="1"/>
</dbReference>
<proteinExistence type="inferred from homology"/>